<dbReference type="AlphaFoldDB" id="A0AAQ3WIS1"/>
<keyword evidence="1" id="KW-1133">Transmembrane helix</keyword>
<keyword evidence="3" id="KW-1185">Reference proteome</keyword>
<evidence type="ECO:0000313" key="3">
    <source>
        <dbReference type="Proteomes" id="UP001341281"/>
    </source>
</evidence>
<feature type="transmembrane region" description="Helical" evidence="1">
    <location>
        <begin position="35"/>
        <end position="54"/>
    </location>
</feature>
<sequence length="146" mass="16396">MDLRKRISDLSDEVNKSHAVRRDAVSVARREVGVIAYRMFVTFGVMGMGSYFVINDMMQREVSNAFCDVRDKISKAQEKIKNIEERYKADHKEGSKSAAQTELYAPTNIDPALGENEDAKAQIHILNRGVASDMRNMGIRVVCVGL</sequence>
<keyword evidence="1" id="KW-0472">Membrane</keyword>
<name>A0AAQ3WIS1_PASNO</name>
<dbReference type="EMBL" id="CP144747">
    <property type="protein sequence ID" value="WVZ62786.1"/>
    <property type="molecule type" value="Genomic_DNA"/>
</dbReference>
<evidence type="ECO:0000313" key="2">
    <source>
        <dbReference type="EMBL" id="WVZ62786.1"/>
    </source>
</evidence>
<accession>A0AAQ3WIS1</accession>
<organism evidence="2 3">
    <name type="scientific">Paspalum notatum var. saurae</name>
    <dbReference type="NCBI Taxonomy" id="547442"/>
    <lineage>
        <taxon>Eukaryota</taxon>
        <taxon>Viridiplantae</taxon>
        <taxon>Streptophyta</taxon>
        <taxon>Embryophyta</taxon>
        <taxon>Tracheophyta</taxon>
        <taxon>Spermatophyta</taxon>
        <taxon>Magnoliopsida</taxon>
        <taxon>Liliopsida</taxon>
        <taxon>Poales</taxon>
        <taxon>Poaceae</taxon>
        <taxon>PACMAD clade</taxon>
        <taxon>Panicoideae</taxon>
        <taxon>Andropogonodae</taxon>
        <taxon>Paspaleae</taxon>
        <taxon>Paspalinae</taxon>
        <taxon>Paspalum</taxon>
    </lineage>
</organism>
<keyword evidence="1" id="KW-0812">Transmembrane</keyword>
<gene>
    <name evidence="2" type="ORF">U9M48_012488</name>
</gene>
<reference evidence="2 3" key="1">
    <citation type="submission" date="2024-02" db="EMBL/GenBank/DDBJ databases">
        <title>High-quality chromosome-scale genome assembly of Pensacola bahiagrass (Paspalum notatum Flugge var. saurae).</title>
        <authorList>
            <person name="Vega J.M."/>
            <person name="Podio M."/>
            <person name="Orjuela J."/>
            <person name="Siena L.A."/>
            <person name="Pessino S.C."/>
            <person name="Combes M.C."/>
            <person name="Mariac C."/>
            <person name="Albertini E."/>
            <person name="Pupilli F."/>
            <person name="Ortiz J.P.A."/>
            <person name="Leblanc O."/>
        </authorList>
    </citation>
    <scope>NUCLEOTIDE SEQUENCE [LARGE SCALE GENOMIC DNA]</scope>
    <source>
        <strain evidence="2">R1</strain>
        <tissue evidence="2">Leaf</tissue>
    </source>
</reference>
<protein>
    <submittedName>
        <fullName evidence="2">Uncharacterized protein</fullName>
    </submittedName>
</protein>
<dbReference type="Proteomes" id="UP001341281">
    <property type="component" value="Chromosome 03"/>
</dbReference>
<proteinExistence type="predicted"/>
<evidence type="ECO:0000256" key="1">
    <source>
        <dbReference type="SAM" id="Phobius"/>
    </source>
</evidence>